<dbReference type="Proteomes" id="UP000258016">
    <property type="component" value="Chromosome"/>
</dbReference>
<protein>
    <submittedName>
        <fullName evidence="4">Heparinase</fullName>
    </submittedName>
</protein>
<evidence type="ECO:0000313" key="4">
    <source>
        <dbReference type="EMBL" id="ASR51954.1"/>
    </source>
</evidence>
<sequence>MTEALSDSRRTGALAAQASESERQLPMIGSDVTETRPDLIHASESDAQGERKQLIRLENDRGLSLTESVVHYFYRLTWRTPLHKLRLKGRSPLRLLAAPDDPFTGDARRGKAIRAGHFQIAGARIPTAKLDYASLKAPDEALDYIHSFAWLRDLAAAAPRETCVPIAESLVDHWLDAHLETVSDPAWRADIAARRILNCAAHAPLILSSSDLVYRSRVLRNFASTARHLDHVADKAPEGLARLTAWTGVVAAALLLPDGEPRRIFGEAGLKRAIETFMGEDGGALSRSPLAQIEAIRVLAMLKSVYAARNELLSPIIELALGRAVPALQGLTHYDGSLGSWQGSAAIPAEAMTTLIRATGVRSRPLRQARHWGFQRIPAGRTVVLVDAGTPPMARHAVAGCASTLAFEMSHGPHRIIVNCGGAGVLPADVPASLSRGLRATAAHSTLCLDDTNSTAVLPKGQLGKGVGLVELDRRDTDDAVRLDMSHDGYAKRYGLTHRRLLVLRSDGRELRGEDVLLPAAKRGFGRSKPSEMPFAIRFHLGLDVEAHLASDGMGVFLRIADGSLWQFRSASASVTLEESLWVDDRGQIQPSQQIVLAGSVSSGGGNYGWLLKHMG</sequence>
<reference evidence="4 5" key="1">
    <citation type="submission" date="2017-03" db="EMBL/GenBank/DDBJ databases">
        <title>Complete genome sequence of Blastomonas fulva degrading microcsystin LR.</title>
        <authorList>
            <person name="Lee H.-g."/>
            <person name="Jin L."/>
            <person name="oh H.-M."/>
        </authorList>
    </citation>
    <scope>NUCLEOTIDE SEQUENCE [LARGE SCALE GENOMIC DNA]</scope>
    <source>
        <strain evidence="4 5">T2</strain>
    </source>
</reference>
<feature type="domain" description="Heparinase II/III-like C-terminal" evidence="3">
    <location>
        <begin position="362"/>
        <end position="610"/>
    </location>
</feature>
<feature type="region of interest" description="Disordered" evidence="2">
    <location>
        <begin position="1"/>
        <end position="27"/>
    </location>
</feature>
<proteinExistence type="predicted"/>
<dbReference type="Pfam" id="PF07940">
    <property type="entry name" value="Hepar_II_III_C"/>
    <property type="match status" value="1"/>
</dbReference>
<dbReference type="InterPro" id="IPR008929">
    <property type="entry name" value="Chondroitin_lyas"/>
</dbReference>
<evidence type="ECO:0000256" key="1">
    <source>
        <dbReference type="ARBA" id="ARBA00004196"/>
    </source>
</evidence>
<dbReference type="Gene3D" id="2.70.98.70">
    <property type="match status" value="1"/>
</dbReference>
<keyword evidence="5" id="KW-1185">Reference proteome</keyword>
<comment type="subcellular location">
    <subcellularLocation>
        <location evidence="1">Cell envelope</location>
    </subcellularLocation>
</comment>
<evidence type="ECO:0000256" key="2">
    <source>
        <dbReference type="SAM" id="MobiDB-lite"/>
    </source>
</evidence>
<feature type="compositionally biased region" description="Basic and acidic residues" evidence="2">
    <location>
        <begin position="1"/>
        <end position="10"/>
    </location>
</feature>
<dbReference type="Gene3D" id="1.50.10.100">
    <property type="entry name" value="Chondroitin AC/alginate lyase"/>
    <property type="match status" value="1"/>
</dbReference>
<dbReference type="EMBL" id="CP020083">
    <property type="protein sequence ID" value="ASR51954.1"/>
    <property type="molecule type" value="Genomic_DNA"/>
</dbReference>
<evidence type="ECO:0000313" key="5">
    <source>
        <dbReference type="Proteomes" id="UP000258016"/>
    </source>
</evidence>
<evidence type="ECO:0000259" key="3">
    <source>
        <dbReference type="Pfam" id="PF07940"/>
    </source>
</evidence>
<organism evidence="4 5">
    <name type="scientific">Blastomonas fulva</name>
    <dbReference type="NCBI Taxonomy" id="1550728"/>
    <lineage>
        <taxon>Bacteria</taxon>
        <taxon>Pseudomonadati</taxon>
        <taxon>Pseudomonadota</taxon>
        <taxon>Alphaproteobacteria</taxon>
        <taxon>Sphingomonadales</taxon>
        <taxon>Sphingomonadaceae</taxon>
        <taxon>Blastomonas</taxon>
    </lineage>
</organism>
<name>A0ABM6M7J4_9SPHN</name>
<accession>A0ABM6M7J4</accession>
<gene>
    <name evidence="4" type="ORF">B5J99_11200</name>
</gene>
<dbReference type="InterPro" id="IPR012480">
    <property type="entry name" value="Hepar_II_III_C"/>
</dbReference>